<name>A0ACB8ZY88_ARCLA</name>
<keyword evidence="2" id="KW-1185">Reference proteome</keyword>
<proteinExistence type="predicted"/>
<organism evidence="1 2">
    <name type="scientific">Arctium lappa</name>
    <name type="common">Greater burdock</name>
    <name type="synonym">Lappa major</name>
    <dbReference type="NCBI Taxonomy" id="4217"/>
    <lineage>
        <taxon>Eukaryota</taxon>
        <taxon>Viridiplantae</taxon>
        <taxon>Streptophyta</taxon>
        <taxon>Embryophyta</taxon>
        <taxon>Tracheophyta</taxon>
        <taxon>Spermatophyta</taxon>
        <taxon>Magnoliopsida</taxon>
        <taxon>eudicotyledons</taxon>
        <taxon>Gunneridae</taxon>
        <taxon>Pentapetalae</taxon>
        <taxon>asterids</taxon>
        <taxon>campanulids</taxon>
        <taxon>Asterales</taxon>
        <taxon>Asteraceae</taxon>
        <taxon>Carduoideae</taxon>
        <taxon>Cardueae</taxon>
        <taxon>Arctiinae</taxon>
        <taxon>Arctium</taxon>
    </lineage>
</organism>
<gene>
    <name evidence="1" type="ORF">L6452_28273</name>
</gene>
<comment type="caution">
    <text evidence="1">The sequence shown here is derived from an EMBL/GenBank/DDBJ whole genome shotgun (WGS) entry which is preliminary data.</text>
</comment>
<evidence type="ECO:0000313" key="1">
    <source>
        <dbReference type="EMBL" id="KAI3702533.1"/>
    </source>
</evidence>
<dbReference type="Proteomes" id="UP001055879">
    <property type="component" value="Linkage Group LG09"/>
</dbReference>
<dbReference type="EMBL" id="CM042055">
    <property type="protein sequence ID" value="KAI3702533.1"/>
    <property type="molecule type" value="Genomic_DNA"/>
</dbReference>
<evidence type="ECO:0000313" key="2">
    <source>
        <dbReference type="Proteomes" id="UP001055879"/>
    </source>
</evidence>
<protein>
    <submittedName>
        <fullName evidence="1">Uncharacterized protein</fullName>
    </submittedName>
</protein>
<accession>A0ACB8ZY88</accession>
<reference evidence="2" key="1">
    <citation type="journal article" date="2022" name="Mol. Ecol. Resour.">
        <title>The genomes of chicory, endive, great burdock and yacon provide insights into Asteraceae palaeo-polyploidization history and plant inulin production.</title>
        <authorList>
            <person name="Fan W."/>
            <person name="Wang S."/>
            <person name="Wang H."/>
            <person name="Wang A."/>
            <person name="Jiang F."/>
            <person name="Liu H."/>
            <person name="Zhao H."/>
            <person name="Xu D."/>
            <person name="Zhang Y."/>
        </authorList>
    </citation>
    <scope>NUCLEOTIDE SEQUENCE [LARGE SCALE GENOMIC DNA]</scope>
    <source>
        <strain evidence="2">cv. Niubang</strain>
    </source>
</reference>
<reference evidence="1 2" key="2">
    <citation type="journal article" date="2022" name="Mol. Ecol. Resour.">
        <title>The genomes of chicory, endive, great burdock and yacon provide insights into Asteraceae paleo-polyploidization history and plant inulin production.</title>
        <authorList>
            <person name="Fan W."/>
            <person name="Wang S."/>
            <person name="Wang H."/>
            <person name="Wang A."/>
            <person name="Jiang F."/>
            <person name="Liu H."/>
            <person name="Zhao H."/>
            <person name="Xu D."/>
            <person name="Zhang Y."/>
        </authorList>
    </citation>
    <scope>NUCLEOTIDE SEQUENCE [LARGE SCALE GENOMIC DNA]</scope>
    <source>
        <strain evidence="2">cv. Niubang</strain>
    </source>
</reference>
<sequence>MKPNRTPKLSYTVAVLNSSATSSFDRSTSKLCGTTSPEPCFSALAKALFILFPASQKSSFDSKATSLPLNILLFFSFTNPSISRTQSLHTPRRHAESTM</sequence>